<name>A0AA88E893_FICCA</name>
<keyword evidence="2" id="KW-1185">Reference proteome</keyword>
<evidence type="ECO:0000313" key="1">
    <source>
        <dbReference type="EMBL" id="GMN69939.1"/>
    </source>
</evidence>
<dbReference type="AlphaFoldDB" id="A0AA88E893"/>
<dbReference type="Proteomes" id="UP001187192">
    <property type="component" value="Unassembled WGS sequence"/>
</dbReference>
<protein>
    <submittedName>
        <fullName evidence="1">Uncharacterized protein</fullName>
    </submittedName>
</protein>
<proteinExistence type="predicted"/>
<gene>
    <name evidence="1" type="ORF">TIFTF001_038986</name>
</gene>
<reference evidence="1" key="1">
    <citation type="submission" date="2023-07" db="EMBL/GenBank/DDBJ databases">
        <title>draft genome sequence of fig (Ficus carica).</title>
        <authorList>
            <person name="Takahashi T."/>
            <person name="Nishimura K."/>
        </authorList>
    </citation>
    <scope>NUCLEOTIDE SEQUENCE</scope>
</reference>
<accession>A0AA88E893</accession>
<comment type="caution">
    <text evidence="1">The sequence shown here is derived from an EMBL/GenBank/DDBJ whole genome shotgun (WGS) entry which is preliminary data.</text>
</comment>
<organism evidence="1 2">
    <name type="scientific">Ficus carica</name>
    <name type="common">Common fig</name>
    <dbReference type="NCBI Taxonomy" id="3494"/>
    <lineage>
        <taxon>Eukaryota</taxon>
        <taxon>Viridiplantae</taxon>
        <taxon>Streptophyta</taxon>
        <taxon>Embryophyta</taxon>
        <taxon>Tracheophyta</taxon>
        <taxon>Spermatophyta</taxon>
        <taxon>Magnoliopsida</taxon>
        <taxon>eudicotyledons</taxon>
        <taxon>Gunneridae</taxon>
        <taxon>Pentapetalae</taxon>
        <taxon>rosids</taxon>
        <taxon>fabids</taxon>
        <taxon>Rosales</taxon>
        <taxon>Moraceae</taxon>
        <taxon>Ficeae</taxon>
        <taxon>Ficus</taxon>
    </lineage>
</organism>
<sequence>MVLRWIWARWNERKGRKENSSEDDDDDQNPAE</sequence>
<dbReference type="EMBL" id="BTGU01000976">
    <property type="protein sequence ID" value="GMN69939.1"/>
    <property type="molecule type" value="Genomic_DNA"/>
</dbReference>
<evidence type="ECO:0000313" key="2">
    <source>
        <dbReference type="Proteomes" id="UP001187192"/>
    </source>
</evidence>